<dbReference type="GO" id="GO:0016787">
    <property type="term" value="F:hydrolase activity"/>
    <property type="evidence" value="ECO:0007669"/>
    <property type="project" value="UniProtKB-KW"/>
</dbReference>
<evidence type="ECO:0000256" key="1">
    <source>
        <dbReference type="ARBA" id="ARBA00022801"/>
    </source>
</evidence>
<evidence type="ECO:0000313" key="3">
    <source>
        <dbReference type="EMBL" id="TVY37451.1"/>
    </source>
</evidence>
<keyword evidence="4" id="KW-1185">Reference proteome</keyword>
<dbReference type="Pfam" id="PF07859">
    <property type="entry name" value="Abhydrolase_3"/>
    <property type="match status" value="1"/>
</dbReference>
<dbReference type="InterPro" id="IPR029058">
    <property type="entry name" value="AB_hydrolase_fold"/>
</dbReference>
<name>A0A7D8UII6_9HELO</name>
<dbReference type="AlphaFoldDB" id="A0A7D8UII6"/>
<dbReference type="PANTHER" id="PTHR48081:SF31">
    <property type="entry name" value="STERYL ACETYL HYDROLASE MUG81-RELATED"/>
    <property type="match status" value="1"/>
</dbReference>
<dbReference type="Proteomes" id="UP000481288">
    <property type="component" value="Unassembled WGS sequence"/>
</dbReference>
<evidence type="ECO:0000259" key="2">
    <source>
        <dbReference type="Pfam" id="PF07859"/>
    </source>
</evidence>
<dbReference type="Gene3D" id="3.40.50.1820">
    <property type="entry name" value="alpha/beta hydrolase"/>
    <property type="match status" value="1"/>
</dbReference>
<gene>
    <name evidence="3" type="primary">mlhB_0</name>
    <name evidence="3" type="ORF">LCER1_G008952</name>
</gene>
<dbReference type="InterPro" id="IPR013094">
    <property type="entry name" value="AB_hydrolase_3"/>
</dbReference>
<dbReference type="OrthoDB" id="2152029at2759"/>
<feature type="domain" description="Alpha/beta hydrolase fold-3" evidence="2">
    <location>
        <begin position="47"/>
        <end position="270"/>
    </location>
</feature>
<dbReference type="InterPro" id="IPR050300">
    <property type="entry name" value="GDXG_lipolytic_enzyme"/>
</dbReference>
<keyword evidence="1 3" id="KW-0378">Hydrolase</keyword>
<dbReference type="SUPFAM" id="SSF53474">
    <property type="entry name" value="alpha/beta-Hydrolases"/>
    <property type="match status" value="1"/>
</dbReference>
<organism evidence="3 4">
    <name type="scientific">Lachnellula cervina</name>
    <dbReference type="NCBI Taxonomy" id="1316786"/>
    <lineage>
        <taxon>Eukaryota</taxon>
        <taxon>Fungi</taxon>
        <taxon>Dikarya</taxon>
        <taxon>Ascomycota</taxon>
        <taxon>Pezizomycotina</taxon>
        <taxon>Leotiomycetes</taxon>
        <taxon>Helotiales</taxon>
        <taxon>Lachnaceae</taxon>
        <taxon>Lachnellula</taxon>
    </lineage>
</organism>
<sequence>MNVAPPTGDTEETYKKVLAENEFPVDVEKFDGYSLGWIGPRTAKAVILYMHGGGLTEPAFDAHIQFLLNGWKVMKANDQDVSIAVLAYGLAPKTPYPVQNRQVVATIHHLLKSRPAEDIVLSGDSVGAMLTLSTLLHHKHPMPTVPALILPTPTSRFREIFVVSPGSGFITDTKSMQENHGKDFVTHDRMTLGKEILEASKEPGIDFPNPWILSVSAEETWWKDLPVGKVTITTGGDELWRDENLTVGERIKKYHDREVTVHCGEGEVHCGPFFDMMTGVTEDKAGTKLFKKWFQDFKA</sequence>
<protein>
    <submittedName>
        <fullName evidence="3">Monoterpene epsilon-lactone hydrolase</fullName>
    </submittedName>
</protein>
<dbReference type="PANTHER" id="PTHR48081">
    <property type="entry name" value="AB HYDROLASE SUPERFAMILY PROTEIN C4A8.06C"/>
    <property type="match status" value="1"/>
</dbReference>
<reference evidence="3 4" key="1">
    <citation type="submission" date="2018-05" db="EMBL/GenBank/DDBJ databases">
        <title>Whole genome sequencing for identification of molecular markers to develop diagnostic detection tools for the regulated plant pathogen Lachnellula willkommii.</title>
        <authorList>
            <person name="Giroux E."/>
            <person name="Bilodeau G."/>
        </authorList>
    </citation>
    <scope>NUCLEOTIDE SEQUENCE [LARGE SCALE GENOMIC DNA]</scope>
    <source>
        <strain evidence="3 4">CBS 625.97</strain>
    </source>
</reference>
<evidence type="ECO:0000313" key="4">
    <source>
        <dbReference type="Proteomes" id="UP000481288"/>
    </source>
</evidence>
<dbReference type="EMBL" id="QGMG01002414">
    <property type="protein sequence ID" value="TVY37451.1"/>
    <property type="molecule type" value="Genomic_DNA"/>
</dbReference>
<proteinExistence type="predicted"/>
<accession>A0A7D8UII6</accession>
<comment type="caution">
    <text evidence="3">The sequence shown here is derived from an EMBL/GenBank/DDBJ whole genome shotgun (WGS) entry which is preliminary data.</text>
</comment>